<dbReference type="AlphaFoldDB" id="A0A271IUG4"/>
<dbReference type="SUPFAM" id="SSF47413">
    <property type="entry name" value="lambda repressor-like DNA-binding domains"/>
    <property type="match status" value="1"/>
</dbReference>
<dbReference type="EMBL" id="MQWD01000010">
    <property type="protein sequence ID" value="PAP74209.1"/>
    <property type="molecule type" value="Genomic_DNA"/>
</dbReference>
<reference evidence="2 3" key="1">
    <citation type="submission" date="2016-11" db="EMBL/GenBank/DDBJ databases">
        <title>Study of marine rhodopsin-containing bacteria.</title>
        <authorList>
            <person name="Yoshizawa S."/>
            <person name="Kumagai Y."/>
            <person name="Kogure K."/>
        </authorList>
    </citation>
    <scope>NUCLEOTIDE SEQUENCE [LARGE SCALE GENOMIC DNA]</scope>
    <source>
        <strain evidence="2 3">SAORIC-28</strain>
    </source>
</reference>
<feature type="domain" description="HTH cro/C1-type" evidence="1">
    <location>
        <begin position="23"/>
        <end position="77"/>
    </location>
</feature>
<dbReference type="CDD" id="cd00093">
    <property type="entry name" value="HTH_XRE"/>
    <property type="match status" value="1"/>
</dbReference>
<dbReference type="OrthoDB" id="680346at2"/>
<evidence type="ECO:0000313" key="3">
    <source>
        <dbReference type="Proteomes" id="UP000216339"/>
    </source>
</evidence>
<dbReference type="PROSITE" id="PS50943">
    <property type="entry name" value="HTH_CROC1"/>
    <property type="match status" value="1"/>
</dbReference>
<evidence type="ECO:0000313" key="2">
    <source>
        <dbReference type="EMBL" id="PAP74209.1"/>
    </source>
</evidence>
<dbReference type="Proteomes" id="UP000216339">
    <property type="component" value="Unassembled WGS sequence"/>
</dbReference>
<accession>A0A271IUG4</accession>
<dbReference type="InterPro" id="IPR010982">
    <property type="entry name" value="Lambda_DNA-bd_dom_sf"/>
</dbReference>
<name>A0A271IUG4_9BACT</name>
<proteinExistence type="predicted"/>
<dbReference type="InterPro" id="IPR001387">
    <property type="entry name" value="Cro/C1-type_HTH"/>
</dbReference>
<dbReference type="RefSeq" id="WP_095512687.1">
    <property type="nucleotide sequence ID" value="NZ_MQWD01000010.1"/>
</dbReference>
<gene>
    <name evidence="2" type="ORF">BSZ37_21345</name>
</gene>
<sequence length="103" mass="11378">MPPSTRFDLPHGPQFLPYLGAAVRRRREALGLTQEQLAERADLDRMQVGRIERGVTNPTSKGLVPLAIGLGTHPDVLLREARVALARANPWYVEAVARGSVRE</sequence>
<evidence type="ECO:0000259" key="1">
    <source>
        <dbReference type="PROSITE" id="PS50943"/>
    </source>
</evidence>
<protein>
    <recommendedName>
        <fullName evidence="1">HTH cro/C1-type domain-containing protein</fullName>
    </recommendedName>
</protein>
<dbReference type="GO" id="GO:0003677">
    <property type="term" value="F:DNA binding"/>
    <property type="evidence" value="ECO:0007669"/>
    <property type="project" value="InterPro"/>
</dbReference>
<dbReference type="Pfam" id="PF01381">
    <property type="entry name" value="HTH_3"/>
    <property type="match status" value="1"/>
</dbReference>
<keyword evidence="3" id="KW-1185">Reference proteome</keyword>
<comment type="caution">
    <text evidence="2">The sequence shown here is derived from an EMBL/GenBank/DDBJ whole genome shotgun (WGS) entry which is preliminary data.</text>
</comment>
<dbReference type="Gene3D" id="1.10.260.40">
    <property type="entry name" value="lambda repressor-like DNA-binding domains"/>
    <property type="match status" value="1"/>
</dbReference>
<organism evidence="2 3">
    <name type="scientific">Rubrivirga marina</name>
    <dbReference type="NCBI Taxonomy" id="1196024"/>
    <lineage>
        <taxon>Bacteria</taxon>
        <taxon>Pseudomonadati</taxon>
        <taxon>Rhodothermota</taxon>
        <taxon>Rhodothermia</taxon>
        <taxon>Rhodothermales</taxon>
        <taxon>Rubricoccaceae</taxon>
        <taxon>Rubrivirga</taxon>
    </lineage>
</organism>
<dbReference type="SMART" id="SM00530">
    <property type="entry name" value="HTH_XRE"/>
    <property type="match status" value="1"/>
</dbReference>